<evidence type="ECO:0008006" key="3">
    <source>
        <dbReference type="Google" id="ProtNLM"/>
    </source>
</evidence>
<evidence type="ECO:0000313" key="1">
    <source>
        <dbReference type="EMBL" id="ALO66621.1"/>
    </source>
</evidence>
<accession>A0A0S2LYS5</accession>
<name>A0A0S2LYS5_9MICC</name>
<dbReference type="InterPro" id="IPR029058">
    <property type="entry name" value="AB_hydrolase_fold"/>
</dbReference>
<dbReference type="AlphaFoldDB" id="A0A0S2LYS5"/>
<dbReference type="EMBL" id="CP013200">
    <property type="protein sequence ID" value="ALO66621.1"/>
    <property type="molecule type" value="Genomic_DNA"/>
</dbReference>
<sequence>MKDDEAMTGDADVDHFHDAVTRTVEVGGVGIAYREIGPAESIPLVALTHLGANLDNWDLRIVGALAVGRRVILLG</sequence>
<dbReference type="SUPFAM" id="SSF53474">
    <property type="entry name" value="alpha/beta-Hydrolases"/>
    <property type="match status" value="1"/>
</dbReference>
<proteinExistence type="predicted"/>
<evidence type="ECO:0000313" key="2">
    <source>
        <dbReference type="Proteomes" id="UP000059574"/>
    </source>
</evidence>
<dbReference type="Gene3D" id="3.40.50.1820">
    <property type="entry name" value="alpha/beta hydrolase"/>
    <property type="match status" value="1"/>
</dbReference>
<dbReference type="Proteomes" id="UP000059574">
    <property type="component" value="Chromosome"/>
</dbReference>
<gene>
    <name evidence="1" type="ORF">AS189_09130</name>
</gene>
<reference evidence="1 2" key="2">
    <citation type="journal article" date="2016" name="J. Biotechnol.">
        <title>Complete genome sequence of Arthrobacter alpinus ERGS4:06, a yellow pigmented bacterium tolerant to cold and radiations isolated from Sikkim Himalaya.</title>
        <authorList>
            <person name="Kumar R."/>
            <person name="Singh D."/>
            <person name="Swarnkar M.K."/>
            <person name="Singh A.K."/>
            <person name="Kumar S."/>
        </authorList>
    </citation>
    <scope>NUCLEOTIDE SEQUENCE [LARGE SCALE GENOMIC DNA]</scope>
    <source>
        <strain evidence="1 2">ERGS4:06</strain>
    </source>
</reference>
<protein>
    <recommendedName>
        <fullName evidence="3">Alpha/beta hydrolase</fullName>
    </recommendedName>
</protein>
<reference evidence="2" key="1">
    <citation type="submission" date="2015-11" db="EMBL/GenBank/DDBJ databases">
        <authorList>
            <person name="Kumar R."/>
            <person name="Singh D."/>
            <person name="Swarnkar M.K."/>
            <person name="Singh A.K."/>
            <person name="Kumar S."/>
        </authorList>
    </citation>
    <scope>NUCLEOTIDE SEQUENCE [LARGE SCALE GENOMIC DNA]</scope>
    <source>
        <strain evidence="2">ERGS4:06</strain>
    </source>
</reference>
<organism evidence="1 2">
    <name type="scientific">Arthrobacter alpinus</name>
    <dbReference type="NCBI Taxonomy" id="656366"/>
    <lineage>
        <taxon>Bacteria</taxon>
        <taxon>Bacillati</taxon>
        <taxon>Actinomycetota</taxon>
        <taxon>Actinomycetes</taxon>
        <taxon>Micrococcales</taxon>
        <taxon>Micrococcaceae</taxon>
        <taxon>Arthrobacter</taxon>
    </lineage>
</organism>